<dbReference type="PANTHER" id="PTHR36302:SF1">
    <property type="entry name" value="COPPER CHAPERONE PCU(A)C"/>
    <property type="match status" value="1"/>
</dbReference>
<feature type="chain" id="PRO_5045159083" description="Copper chaperone PCu(A)C" evidence="2">
    <location>
        <begin position="34"/>
        <end position="201"/>
    </location>
</feature>
<evidence type="ECO:0000313" key="3">
    <source>
        <dbReference type="EMBL" id="GAA4716386.1"/>
    </source>
</evidence>
<evidence type="ECO:0000256" key="2">
    <source>
        <dbReference type="SAM" id="SignalP"/>
    </source>
</evidence>
<dbReference type="Gene3D" id="2.60.40.1890">
    <property type="entry name" value="PCu(A)C copper chaperone"/>
    <property type="match status" value="1"/>
</dbReference>
<keyword evidence="4" id="KW-1185">Reference proteome</keyword>
<dbReference type="Proteomes" id="UP001500956">
    <property type="component" value="Unassembled WGS sequence"/>
</dbReference>
<sequence>MHTVRTRTARTLAPLTALALTAALAGCASDAEAGADDAGTEQPEQHMQADALSVTDPWVKAVDEGMTSAFGTLVNDSDTDVVVTSAQTDVAGMVELHEVVTDDSGSMTMQEKDGGFVVPAGGEHELAPGGDHVMLMDLTGPIEPGVDVSITLVTEDGSELEVTAPARSFSGAQEEYDPESEMDEMDHEDMDHSDHEEDSDS</sequence>
<dbReference type="RefSeq" id="WP_172153530.1">
    <property type="nucleotide sequence ID" value="NZ_BAABID010000001.1"/>
</dbReference>
<comment type="caution">
    <text evidence="3">The sequence shown here is derived from an EMBL/GenBank/DDBJ whole genome shotgun (WGS) entry which is preliminary data.</text>
</comment>
<dbReference type="PROSITE" id="PS51257">
    <property type="entry name" value="PROKAR_LIPOPROTEIN"/>
    <property type="match status" value="1"/>
</dbReference>
<protein>
    <recommendedName>
        <fullName evidence="5">Copper chaperone PCu(A)C</fullName>
    </recommendedName>
</protein>
<gene>
    <name evidence="3" type="ORF">GCM10023216_00230</name>
</gene>
<dbReference type="Pfam" id="PF04314">
    <property type="entry name" value="PCuAC"/>
    <property type="match status" value="1"/>
</dbReference>
<organism evidence="3 4">
    <name type="scientific">Isoptericola chiayiensis</name>
    <dbReference type="NCBI Taxonomy" id="579446"/>
    <lineage>
        <taxon>Bacteria</taxon>
        <taxon>Bacillati</taxon>
        <taxon>Actinomycetota</taxon>
        <taxon>Actinomycetes</taxon>
        <taxon>Micrococcales</taxon>
        <taxon>Promicromonosporaceae</taxon>
        <taxon>Isoptericola</taxon>
    </lineage>
</organism>
<reference evidence="4" key="1">
    <citation type="journal article" date="2019" name="Int. J. Syst. Evol. Microbiol.">
        <title>The Global Catalogue of Microorganisms (GCM) 10K type strain sequencing project: providing services to taxonomists for standard genome sequencing and annotation.</title>
        <authorList>
            <consortium name="The Broad Institute Genomics Platform"/>
            <consortium name="The Broad Institute Genome Sequencing Center for Infectious Disease"/>
            <person name="Wu L."/>
            <person name="Ma J."/>
        </authorList>
    </citation>
    <scope>NUCLEOTIDE SEQUENCE [LARGE SCALE GENOMIC DNA]</scope>
    <source>
        <strain evidence="4">JCM 18063</strain>
    </source>
</reference>
<dbReference type="SUPFAM" id="SSF110087">
    <property type="entry name" value="DR1885-like metal-binding protein"/>
    <property type="match status" value="1"/>
</dbReference>
<evidence type="ECO:0000313" key="4">
    <source>
        <dbReference type="Proteomes" id="UP001500956"/>
    </source>
</evidence>
<dbReference type="InterPro" id="IPR007410">
    <property type="entry name" value="LpqE-like"/>
</dbReference>
<keyword evidence="2" id="KW-0732">Signal</keyword>
<feature type="signal peptide" evidence="2">
    <location>
        <begin position="1"/>
        <end position="33"/>
    </location>
</feature>
<feature type="compositionally biased region" description="Acidic residues" evidence="1">
    <location>
        <begin position="174"/>
        <end position="188"/>
    </location>
</feature>
<dbReference type="InterPro" id="IPR058248">
    <property type="entry name" value="Lxx211020-like"/>
</dbReference>
<dbReference type="InterPro" id="IPR036182">
    <property type="entry name" value="PCuAC_sf"/>
</dbReference>
<evidence type="ECO:0000256" key="1">
    <source>
        <dbReference type="SAM" id="MobiDB-lite"/>
    </source>
</evidence>
<proteinExistence type="predicted"/>
<feature type="region of interest" description="Disordered" evidence="1">
    <location>
        <begin position="159"/>
        <end position="201"/>
    </location>
</feature>
<accession>A0ABP8XWH2</accession>
<name>A0ABP8XWH2_9MICO</name>
<evidence type="ECO:0008006" key="5">
    <source>
        <dbReference type="Google" id="ProtNLM"/>
    </source>
</evidence>
<dbReference type="PANTHER" id="PTHR36302">
    <property type="entry name" value="BLR7088 PROTEIN"/>
    <property type="match status" value="1"/>
</dbReference>
<dbReference type="EMBL" id="BAABID010000001">
    <property type="protein sequence ID" value="GAA4716386.1"/>
    <property type="molecule type" value="Genomic_DNA"/>
</dbReference>